<sequence>MVAIARTVPGRVGAVLETGIHQAKTDAWNDRPMDVRDLIGAAGTPRGDAARDVEATRGAAMQTGRGLSNPEGGRRRRRGSLAKGLHLKRRGRIWQVVGTYRGTRVRRTTGETDRDRAHRHLADALREIDARFDGVVLPPPRAPAAPPPPPPVAVLLVEPEVRDAPPKATFGEAVQVYLADEARSPDTETRVKRLLGLIGPDTRCEDITANFLKEVVRPKVLSAKAERAERRGKAPPDTIPAVSFGREVVIPAKAVLNLAARRLGATRGCFRPEFDPIPVSKRREVCLRPDDAERIIEVAKARGEHTLVVVLVVGVCEGPRRGDFHRLHWSDVDLERGSMLLGRVKSLPGQTRERLIPEMRPRTVQALREYRALTGISHGPVFRTADGTPFPDPGALGKKMNRVLREIAVELKIPDARRLTMHPLRHTSASWDYADDRDILRVKERGDWKSLESVERYIHLLPNKLAPLVRAFFAGRAEARS</sequence>
<dbReference type="InterPro" id="IPR013762">
    <property type="entry name" value="Integrase-like_cat_sf"/>
</dbReference>
<dbReference type="GO" id="GO:0003677">
    <property type="term" value="F:DNA binding"/>
    <property type="evidence" value="ECO:0007669"/>
    <property type="project" value="UniProtKB-KW"/>
</dbReference>
<name>A0A317FFG6_9PROT</name>
<dbReference type="PROSITE" id="PS51898">
    <property type="entry name" value="TYR_RECOMBINASE"/>
    <property type="match status" value="1"/>
</dbReference>
<keyword evidence="8" id="KW-1185">Reference proteome</keyword>
<proteinExistence type="inferred from homology"/>
<dbReference type="Gene3D" id="1.10.443.10">
    <property type="entry name" value="Intergrase catalytic core"/>
    <property type="match status" value="1"/>
</dbReference>
<keyword evidence="2" id="KW-0229">DNA integration</keyword>
<dbReference type="InterPro" id="IPR011010">
    <property type="entry name" value="DNA_brk_join_enz"/>
</dbReference>
<evidence type="ECO:0000256" key="5">
    <source>
        <dbReference type="SAM" id="MobiDB-lite"/>
    </source>
</evidence>
<reference evidence="8" key="1">
    <citation type="submission" date="2018-05" db="EMBL/GenBank/DDBJ databases">
        <authorList>
            <person name="Du Z."/>
            <person name="Wang X."/>
        </authorList>
    </citation>
    <scope>NUCLEOTIDE SEQUENCE [LARGE SCALE GENOMIC DNA]</scope>
    <source>
        <strain evidence="8">CQN31</strain>
    </source>
</reference>
<accession>A0A317FFG6</accession>
<feature type="region of interest" description="Disordered" evidence="5">
    <location>
        <begin position="57"/>
        <end position="82"/>
    </location>
</feature>
<gene>
    <name evidence="7" type="ORF">DFH01_09635</name>
</gene>
<dbReference type="AlphaFoldDB" id="A0A317FFG6"/>
<protein>
    <recommendedName>
        <fullName evidence="6">Tyr recombinase domain-containing protein</fullName>
    </recommendedName>
</protein>
<keyword evidence="4" id="KW-0233">DNA recombination</keyword>
<evidence type="ECO:0000313" key="8">
    <source>
        <dbReference type="Proteomes" id="UP000245765"/>
    </source>
</evidence>
<evidence type="ECO:0000313" key="7">
    <source>
        <dbReference type="EMBL" id="PWS37122.1"/>
    </source>
</evidence>
<evidence type="ECO:0000256" key="4">
    <source>
        <dbReference type="ARBA" id="ARBA00023172"/>
    </source>
</evidence>
<dbReference type="Pfam" id="PF00589">
    <property type="entry name" value="Phage_integrase"/>
    <property type="match status" value="1"/>
</dbReference>
<dbReference type="InterPro" id="IPR050090">
    <property type="entry name" value="Tyrosine_recombinase_XerCD"/>
</dbReference>
<dbReference type="PANTHER" id="PTHR30349">
    <property type="entry name" value="PHAGE INTEGRASE-RELATED"/>
    <property type="match status" value="1"/>
</dbReference>
<dbReference type="Proteomes" id="UP000245765">
    <property type="component" value="Unassembled WGS sequence"/>
</dbReference>
<dbReference type="GO" id="GO:0006310">
    <property type="term" value="P:DNA recombination"/>
    <property type="evidence" value="ECO:0007669"/>
    <property type="project" value="UniProtKB-KW"/>
</dbReference>
<evidence type="ECO:0000256" key="1">
    <source>
        <dbReference type="ARBA" id="ARBA00008857"/>
    </source>
</evidence>
<dbReference type="InterPro" id="IPR002104">
    <property type="entry name" value="Integrase_catalytic"/>
</dbReference>
<comment type="similarity">
    <text evidence="1">Belongs to the 'phage' integrase family.</text>
</comment>
<evidence type="ECO:0000256" key="2">
    <source>
        <dbReference type="ARBA" id="ARBA00022908"/>
    </source>
</evidence>
<organism evidence="7 8">
    <name type="scientific">Falsiroseomonas bella</name>
    <dbReference type="NCBI Taxonomy" id="2184016"/>
    <lineage>
        <taxon>Bacteria</taxon>
        <taxon>Pseudomonadati</taxon>
        <taxon>Pseudomonadota</taxon>
        <taxon>Alphaproteobacteria</taxon>
        <taxon>Acetobacterales</taxon>
        <taxon>Roseomonadaceae</taxon>
        <taxon>Falsiroseomonas</taxon>
    </lineage>
</organism>
<keyword evidence="3" id="KW-0238">DNA-binding</keyword>
<dbReference type="GO" id="GO:0015074">
    <property type="term" value="P:DNA integration"/>
    <property type="evidence" value="ECO:0007669"/>
    <property type="project" value="UniProtKB-KW"/>
</dbReference>
<feature type="domain" description="Tyr recombinase" evidence="6">
    <location>
        <begin position="282"/>
        <end position="470"/>
    </location>
</feature>
<comment type="caution">
    <text evidence="7">The sequence shown here is derived from an EMBL/GenBank/DDBJ whole genome shotgun (WGS) entry which is preliminary data.</text>
</comment>
<dbReference type="EMBL" id="QGNA01000002">
    <property type="protein sequence ID" value="PWS37122.1"/>
    <property type="molecule type" value="Genomic_DNA"/>
</dbReference>
<evidence type="ECO:0000259" key="6">
    <source>
        <dbReference type="PROSITE" id="PS51898"/>
    </source>
</evidence>
<dbReference type="PANTHER" id="PTHR30349:SF41">
    <property type="entry name" value="INTEGRASE_RECOMBINASE PROTEIN MJ0367-RELATED"/>
    <property type="match status" value="1"/>
</dbReference>
<evidence type="ECO:0000256" key="3">
    <source>
        <dbReference type="ARBA" id="ARBA00023125"/>
    </source>
</evidence>
<dbReference type="SUPFAM" id="SSF56349">
    <property type="entry name" value="DNA breaking-rejoining enzymes"/>
    <property type="match status" value="1"/>
</dbReference>